<dbReference type="GO" id="GO:0001725">
    <property type="term" value="C:stress fiber"/>
    <property type="evidence" value="ECO:0007669"/>
    <property type="project" value="TreeGrafter"/>
</dbReference>
<feature type="compositionally biased region" description="Polar residues" evidence="5">
    <location>
        <begin position="103"/>
        <end position="112"/>
    </location>
</feature>
<evidence type="ECO:0000313" key="8">
    <source>
        <dbReference type="Proteomes" id="UP000789706"/>
    </source>
</evidence>
<accession>A0A9N9AAW3</accession>
<dbReference type="GO" id="GO:0031941">
    <property type="term" value="C:filamentous actin"/>
    <property type="evidence" value="ECO:0007669"/>
    <property type="project" value="TreeGrafter"/>
</dbReference>
<keyword evidence="3 4" id="KW-0440">LIM domain</keyword>
<dbReference type="PANTHER" id="PTHR24214">
    <property type="entry name" value="PDZ AND LIM DOMAIN PROTEIN ZASP"/>
    <property type="match status" value="1"/>
</dbReference>
<keyword evidence="2 4" id="KW-0862">Zinc</keyword>
<feature type="domain" description="LIM zinc-binding" evidence="6">
    <location>
        <begin position="246"/>
        <end position="307"/>
    </location>
</feature>
<dbReference type="AlphaFoldDB" id="A0A9N9AAW3"/>
<dbReference type="Gene3D" id="2.10.110.10">
    <property type="entry name" value="Cysteine Rich Protein"/>
    <property type="match status" value="3"/>
</dbReference>
<dbReference type="Pfam" id="PF00412">
    <property type="entry name" value="LIM"/>
    <property type="match status" value="2"/>
</dbReference>
<evidence type="ECO:0000256" key="3">
    <source>
        <dbReference type="ARBA" id="ARBA00023038"/>
    </source>
</evidence>
<organism evidence="7 8">
    <name type="scientific">Diversispora eburnea</name>
    <dbReference type="NCBI Taxonomy" id="1213867"/>
    <lineage>
        <taxon>Eukaryota</taxon>
        <taxon>Fungi</taxon>
        <taxon>Fungi incertae sedis</taxon>
        <taxon>Mucoromycota</taxon>
        <taxon>Glomeromycotina</taxon>
        <taxon>Glomeromycetes</taxon>
        <taxon>Diversisporales</taxon>
        <taxon>Diversisporaceae</taxon>
        <taxon>Diversispora</taxon>
    </lineage>
</organism>
<dbReference type="InterPro" id="IPR050604">
    <property type="entry name" value="PDZ-LIM_domain"/>
</dbReference>
<dbReference type="PANTHER" id="PTHR24214:SF38">
    <property type="entry name" value="PDZ AND LIM DOMAIN PROTEIN ZASP-RELATED"/>
    <property type="match status" value="1"/>
</dbReference>
<name>A0A9N9AAW3_9GLOM</name>
<evidence type="ECO:0000313" key="7">
    <source>
        <dbReference type="EMBL" id="CAG8524142.1"/>
    </source>
</evidence>
<keyword evidence="8" id="KW-1185">Reference proteome</keyword>
<reference evidence="7" key="1">
    <citation type="submission" date="2021-06" db="EMBL/GenBank/DDBJ databases">
        <authorList>
            <person name="Kallberg Y."/>
            <person name="Tangrot J."/>
            <person name="Rosling A."/>
        </authorList>
    </citation>
    <scope>NUCLEOTIDE SEQUENCE</scope>
    <source>
        <strain evidence="7">AZ414A</strain>
    </source>
</reference>
<feature type="region of interest" description="Disordered" evidence="5">
    <location>
        <begin position="166"/>
        <end position="222"/>
    </location>
</feature>
<evidence type="ECO:0000259" key="6">
    <source>
        <dbReference type="PROSITE" id="PS50023"/>
    </source>
</evidence>
<dbReference type="CDD" id="cd08368">
    <property type="entry name" value="LIM"/>
    <property type="match status" value="1"/>
</dbReference>
<evidence type="ECO:0000256" key="2">
    <source>
        <dbReference type="ARBA" id="ARBA00022833"/>
    </source>
</evidence>
<feature type="compositionally biased region" description="Low complexity" evidence="5">
    <location>
        <begin position="72"/>
        <end position="92"/>
    </location>
</feature>
<dbReference type="PROSITE" id="PS50023">
    <property type="entry name" value="LIM_DOMAIN_2"/>
    <property type="match status" value="2"/>
</dbReference>
<feature type="compositionally biased region" description="Basic and acidic residues" evidence="5">
    <location>
        <begin position="194"/>
        <end position="203"/>
    </location>
</feature>
<dbReference type="GO" id="GO:0003779">
    <property type="term" value="F:actin binding"/>
    <property type="evidence" value="ECO:0007669"/>
    <property type="project" value="TreeGrafter"/>
</dbReference>
<feature type="compositionally biased region" description="Low complexity" evidence="5">
    <location>
        <begin position="113"/>
        <end position="125"/>
    </location>
</feature>
<comment type="caution">
    <text evidence="7">The sequence shown here is derived from an EMBL/GenBank/DDBJ whole genome shotgun (WGS) entry which is preliminary data.</text>
</comment>
<dbReference type="OrthoDB" id="1112565at2759"/>
<feature type="region of interest" description="Disordered" evidence="5">
    <location>
        <begin position="139"/>
        <end position="158"/>
    </location>
</feature>
<dbReference type="SMART" id="SM00132">
    <property type="entry name" value="LIM"/>
    <property type="match status" value="2"/>
</dbReference>
<evidence type="ECO:0000256" key="4">
    <source>
        <dbReference type="PROSITE-ProRule" id="PRU00125"/>
    </source>
</evidence>
<proteinExistence type="predicted"/>
<sequence length="430" mass="48732">MSVQQEPRISQLIPTIKCSDCGETVEFRRLGEHLCQGAPAVPALPSSYKNNNSNLGNSNMRMDNMPNMNKPSNNFNSSLSVSNNSNENLNGSIQHGRPLTGKPVNSNYPTPHTSSSTVSSSSSASKEYFDNDRQLNNQMITPPIQQSPPSPNHHYQQQQHYQAYGGIGGKVYPNIDPDDMMTNQIPPPQQSPDNHIKKNYNKDKSHKNGNVGSISSTKSGSGFDDLMEDLLREMDNMQTPSQKIKDICAYCNKPIGDSSPLWALGKSWHSHHLLCAECKKPINPDIGHVEKEGRVYCPDDFTNLFLPKCRRCKLPVQKEAITASDGKLEGKWHVTCFGCHNAPYCKRHYHKLNNSLCRKCDQPIEGPCAQTDEGWRYHPGCFVCYRCQYPLTDVYYIYDNEHYCETHIMEIQQRQQIRAEKRQTMFRNIS</sequence>
<gene>
    <name evidence="7" type="ORF">DEBURN_LOCUS5814</name>
</gene>
<keyword evidence="1 4" id="KW-0479">Metal-binding</keyword>
<dbReference type="Proteomes" id="UP000789706">
    <property type="component" value="Unassembled WGS sequence"/>
</dbReference>
<dbReference type="GO" id="GO:0046872">
    <property type="term" value="F:metal ion binding"/>
    <property type="evidence" value="ECO:0007669"/>
    <property type="project" value="UniProtKB-KW"/>
</dbReference>
<dbReference type="InterPro" id="IPR001781">
    <property type="entry name" value="Znf_LIM"/>
</dbReference>
<dbReference type="GO" id="GO:0030036">
    <property type="term" value="P:actin cytoskeleton organization"/>
    <property type="evidence" value="ECO:0007669"/>
    <property type="project" value="TreeGrafter"/>
</dbReference>
<evidence type="ECO:0000256" key="5">
    <source>
        <dbReference type="SAM" id="MobiDB-lite"/>
    </source>
</evidence>
<feature type="region of interest" description="Disordered" evidence="5">
    <location>
        <begin position="40"/>
        <end position="127"/>
    </location>
</feature>
<feature type="compositionally biased region" description="Low complexity" evidence="5">
    <location>
        <begin position="46"/>
        <end position="59"/>
    </location>
</feature>
<feature type="compositionally biased region" description="Polar residues" evidence="5">
    <location>
        <begin position="208"/>
        <end position="220"/>
    </location>
</feature>
<dbReference type="EMBL" id="CAJVPK010000542">
    <property type="protein sequence ID" value="CAG8524142.1"/>
    <property type="molecule type" value="Genomic_DNA"/>
</dbReference>
<dbReference type="GO" id="GO:0051371">
    <property type="term" value="F:muscle alpha-actinin binding"/>
    <property type="evidence" value="ECO:0007669"/>
    <property type="project" value="TreeGrafter"/>
</dbReference>
<feature type="domain" description="LIM zinc-binding" evidence="6">
    <location>
        <begin position="355"/>
        <end position="414"/>
    </location>
</feature>
<dbReference type="SUPFAM" id="SSF57716">
    <property type="entry name" value="Glucocorticoid receptor-like (DNA-binding domain)"/>
    <property type="match status" value="2"/>
</dbReference>
<protein>
    <submittedName>
        <fullName evidence="7">10861_t:CDS:1</fullName>
    </submittedName>
</protein>
<dbReference type="PROSITE" id="PS00478">
    <property type="entry name" value="LIM_DOMAIN_1"/>
    <property type="match status" value="2"/>
</dbReference>
<evidence type="ECO:0000256" key="1">
    <source>
        <dbReference type="ARBA" id="ARBA00022723"/>
    </source>
</evidence>